<reference evidence="4" key="1">
    <citation type="journal article" date="2023" name="Commun. Biol.">
        <title>Genome analysis of Parmales, the sister group of diatoms, reveals the evolutionary specialization of diatoms from phago-mixotrophs to photoautotrophs.</title>
        <authorList>
            <person name="Ban H."/>
            <person name="Sato S."/>
            <person name="Yoshikawa S."/>
            <person name="Yamada K."/>
            <person name="Nakamura Y."/>
            <person name="Ichinomiya M."/>
            <person name="Sato N."/>
            <person name="Blanc-Mathieu R."/>
            <person name="Endo H."/>
            <person name="Kuwata A."/>
            <person name="Ogata H."/>
        </authorList>
    </citation>
    <scope>NUCLEOTIDE SEQUENCE [LARGE SCALE GENOMIC DNA]</scope>
    <source>
        <strain evidence="4">NIES 3700</strain>
    </source>
</reference>
<dbReference type="GO" id="GO:0010181">
    <property type="term" value="F:FMN binding"/>
    <property type="evidence" value="ECO:0007669"/>
    <property type="project" value="InterPro"/>
</dbReference>
<comment type="caution">
    <text evidence="3">The sequence shown here is derived from an EMBL/GenBank/DDBJ whole genome shotgun (WGS) entry which is preliminary data.</text>
</comment>
<dbReference type="OrthoDB" id="507659at2759"/>
<name>A0A9W7FJY6_9STRA</name>
<evidence type="ECO:0000313" key="3">
    <source>
        <dbReference type="EMBL" id="GMI13912.1"/>
    </source>
</evidence>
<organism evidence="3 4">
    <name type="scientific">Triparma laevis f. longispina</name>
    <dbReference type="NCBI Taxonomy" id="1714387"/>
    <lineage>
        <taxon>Eukaryota</taxon>
        <taxon>Sar</taxon>
        <taxon>Stramenopiles</taxon>
        <taxon>Ochrophyta</taxon>
        <taxon>Bolidophyceae</taxon>
        <taxon>Parmales</taxon>
        <taxon>Triparmaceae</taxon>
        <taxon>Triparma</taxon>
    </lineage>
</organism>
<feature type="chain" id="PRO_5040913938" description="Flavin reductase like domain-containing protein" evidence="1">
    <location>
        <begin position="24"/>
        <end position="255"/>
    </location>
</feature>
<feature type="domain" description="Flavin reductase like" evidence="2">
    <location>
        <begin position="63"/>
        <end position="208"/>
    </location>
</feature>
<dbReference type="AlphaFoldDB" id="A0A9W7FJY6"/>
<proteinExistence type="predicted"/>
<dbReference type="Proteomes" id="UP001165122">
    <property type="component" value="Unassembled WGS sequence"/>
</dbReference>
<feature type="signal peptide" evidence="1">
    <location>
        <begin position="1"/>
        <end position="23"/>
    </location>
</feature>
<accession>A0A9W7FJY6</accession>
<dbReference type="EMBL" id="BRXW01000203">
    <property type="protein sequence ID" value="GMI13912.1"/>
    <property type="molecule type" value="Genomic_DNA"/>
</dbReference>
<dbReference type="Pfam" id="PF01613">
    <property type="entry name" value="Flavin_Reduct"/>
    <property type="match status" value="1"/>
</dbReference>
<keyword evidence="4" id="KW-1185">Reference proteome</keyword>
<evidence type="ECO:0000259" key="2">
    <source>
        <dbReference type="Pfam" id="PF01613"/>
    </source>
</evidence>
<evidence type="ECO:0000313" key="4">
    <source>
        <dbReference type="Proteomes" id="UP001165122"/>
    </source>
</evidence>
<protein>
    <recommendedName>
        <fullName evidence="2">Flavin reductase like domain-containing protein</fullName>
    </recommendedName>
</protein>
<dbReference type="SUPFAM" id="SSF50475">
    <property type="entry name" value="FMN-binding split barrel"/>
    <property type="match status" value="1"/>
</dbReference>
<dbReference type="Gene3D" id="2.30.110.10">
    <property type="entry name" value="Electron Transport, Fmn-binding Protein, Chain A"/>
    <property type="match status" value="1"/>
</dbReference>
<gene>
    <name evidence="3" type="ORF">TrLO_g4364</name>
</gene>
<keyword evidence="1" id="KW-0732">Signal</keyword>
<dbReference type="InterPro" id="IPR002563">
    <property type="entry name" value="Flavin_Rdtase-like_dom"/>
</dbReference>
<sequence>MTALKRVLAMLLFVNYEGRAVRAFTGVPSISGTRSGWNPSELAAELPNKFVQLEAPPAVDVPVYSLATLDETSGDAVGATDMNILTYASPVGIRPHRKWALSLYRTTKTHENFLKRGEGVLQLLRRKHSGLVYVLGGQSGRDVDKAGLCEGLGFKWGVEVEEGGALGCAGLQLLPGCAVYYKVVLDGDLIDAGDHDVAIVRIEAICEPEVLGEGEGKIDGADKTEDNMHMYTGFLREKKIISDKGRANPPEELEQ</sequence>
<evidence type="ECO:0000256" key="1">
    <source>
        <dbReference type="SAM" id="SignalP"/>
    </source>
</evidence>
<dbReference type="InterPro" id="IPR012349">
    <property type="entry name" value="Split_barrel_FMN-bd"/>
</dbReference>